<dbReference type="EMBL" id="GISG01073497">
    <property type="protein sequence ID" value="MBA4630345.1"/>
    <property type="molecule type" value="Transcribed_RNA"/>
</dbReference>
<proteinExistence type="predicted"/>
<name>A0A7C9D3T5_OPUST</name>
<evidence type="ECO:0000313" key="1">
    <source>
        <dbReference type="EMBL" id="MBA4630345.1"/>
    </source>
</evidence>
<dbReference type="EMBL" id="GISG01073498">
    <property type="protein sequence ID" value="MBA4630346.1"/>
    <property type="molecule type" value="Transcribed_RNA"/>
</dbReference>
<sequence length="116" mass="13114">MNLKNFNIDLAPAVQLLHPNSLITPDLIKRQQNTLKNELNAHHSSESDHGNSSIRCLRNALTFSRLFSPWSIHDNQNAARFPMSDLFILGHQACHSHIIEDCFLAVQHQFNANSAC</sequence>
<reference evidence="1" key="2">
    <citation type="submission" date="2020-07" db="EMBL/GenBank/DDBJ databases">
        <authorList>
            <person name="Vera ALvarez R."/>
            <person name="Arias-Moreno D.M."/>
            <person name="Jimenez-Jacinto V."/>
            <person name="Jimenez-Bremont J.F."/>
            <person name="Swaminathan K."/>
            <person name="Moose S.P."/>
            <person name="Guerrero-Gonzalez M.L."/>
            <person name="Marino-Ramirez L."/>
            <person name="Landsman D."/>
            <person name="Rodriguez-Kessler M."/>
            <person name="Delgado-Sanchez P."/>
        </authorList>
    </citation>
    <scope>NUCLEOTIDE SEQUENCE</scope>
    <source>
        <tissue evidence="1">Cladode</tissue>
    </source>
</reference>
<dbReference type="AlphaFoldDB" id="A0A7C9D3T5"/>
<accession>A0A7C9D3T5</accession>
<reference evidence="1" key="1">
    <citation type="journal article" date="2013" name="J. Plant Res.">
        <title>Effect of fungi and light on seed germination of three Opuntia species from semiarid lands of central Mexico.</title>
        <authorList>
            <person name="Delgado-Sanchez P."/>
            <person name="Jimenez-Bremont J.F."/>
            <person name="Guerrero-Gonzalez Mde L."/>
            <person name="Flores J."/>
        </authorList>
    </citation>
    <scope>NUCLEOTIDE SEQUENCE</scope>
    <source>
        <tissue evidence="1">Cladode</tissue>
    </source>
</reference>
<organism evidence="1">
    <name type="scientific">Opuntia streptacantha</name>
    <name type="common">Prickly pear cactus</name>
    <name type="synonym">Opuntia cardona</name>
    <dbReference type="NCBI Taxonomy" id="393608"/>
    <lineage>
        <taxon>Eukaryota</taxon>
        <taxon>Viridiplantae</taxon>
        <taxon>Streptophyta</taxon>
        <taxon>Embryophyta</taxon>
        <taxon>Tracheophyta</taxon>
        <taxon>Spermatophyta</taxon>
        <taxon>Magnoliopsida</taxon>
        <taxon>eudicotyledons</taxon>
        <taxon>Gunneridae</taxon>
        <taxon>Pentapetalae</taxon>
        <taxon>Caryophyllales</taxon>
        <taxon>Cactineae</taxon>
        <taxon>Cactaceae</taxon>
        <taxon>Opuntioideae</taxon>
        <taxon>Opuntia</taxon>
    </lineage>
</organism>
<protein>
    <submittedName>
        <fullName evidence="1">Uncharacterized protein</fullName>
    </submittedName>
</protein>